<dbReference type="EMBL" id="SUMC01000060">
    <property type="protein sequence ID" value="TKA02941.1"/>
    <property type="molecule type" value="Genomic_DNA"/>
</dbReference>
<dbReference type="SUPFAM" id="SSF55729">
    <property type="entry name" value="Acyl-CoA N-acyltransferases (Nat)"/>
    <property type="match status" value="1"/>
</dbReference>
<keyword evidence="3" id="KW-0808">Transferase</keyword>
<dbReference type="GO" id="GO:1990189">
    <property type="term" value="F:protein N-terminal-serine acetyltransferase activity"/>
    <property type="evidence" value="ECO:0007669"/>
    <property type="project" value="TreeGrafter"/>
</dbReference>
<dbReference type="GO" id="GO:0005737">
    <property type="term" value="C:cytoplasm"/>
    <property type="evidence" value="ECO:0007669"/>
    <property type="project" value="TreeGrafter"/>
</dbReference>
<proteinExistence type="predicted"/>
<dbReference type="Pfam" id="PF13302">
    <property type="entry name" value="Acetyltransf_3"/>
    <property type="match status" value="1"/>
</dbReference>
<dbReference type="InterPro" id="IPR016181">
    <property type="entry name" value="Acyl_CoA_acyltransferase"/>
</dbReference>
<evidence type="ECO:0000259" key="2">
    <source>
        <dbReference type="PROSITE" id="PS51186"/>
    </source>
</evidence>
<gene>
    <name evidence="3" type="ORF">FCI23_38050</name>
</gene>
<feature type="region of interest" description="Disordered" evidence="1">
    <location>
        <begin position="169"/>
        <end position="188"/>
    </location>
</feature>
<dbReference type="OrthoDB" id="2061990at2"/>
<dbReference type="AlphaFoldDB" id="A0A4U0S709"/>
<evidence type="ECO:0000256" key="1">
    <source>
        <dbReference type="SAM" id="MobiDB-lite"/>
    </source>
</evidence>
<keyword evidence="4" id="KW-1185">Reference proteome</keyword>
<name>A0A4U0S709_9ACTN</name>
<dbReference type="RefSeq" id="WP_136728744.1">
    <property type="nucleotide sequence ID" value="NZ_SUMC01000060.1"/>
</dbReference>
<dbReference type="Gene3D" id="3.40.630.30">
    <property type="match status" value="1"/>
</dbReference>
<dbReference type="PANTHER" id="PTHR43441">
    <property type="entry name" value="RIBOSOMAL-PROTEIN-SERINE ACETYLTRANSFERASE"/>
    <property type="match status" value="1"/>
</dbReference>
<feature type="domain" description="N-acetyltransferase" evidence="2">
    <location>
        <begin position="16"/>
        <end position="188"/>
    </location>
</feature>
<protein>
    <submittedName>
        <fullName evidence="3">GNAT family N-acetyltransferase</fullName>
    </submittedName>
</protein>
<evidence type="ECO:0000313" key="3">
    <source>
        <dbReference type="EMBL" id="TKA02941.1"/>
    </source>
</evidence>
<dbReference type="PANTHER" id="PTHR43441:SF10">
    <property type="entry name" value="ACETYLTRANSFERASE"/>
    <property type="match status" value="1"/>
</dbReference>
<evidence type="ECO:0000313" key="4">
    <source>
        <dbReference type="Proteomes" id="UP000305778"/>
    </source>
</evidence>
<sequence length="188" mass="21018">MTITLRVDATSSASALFLRPWNADDVEPLVEVYRDPTLRRWTSLPVESTEDAVRWLDVQKRGWETGARLSFAVHEDQSDTGESRLAGNMALKRADPHSGSAEVGYWTAPHARGRGVAPRALEALTVWAFDTFAVEGLERLELLHQADNHASCRVAEKARYQFHQVLPAQPPSFPRDGHVHIRQAGTRV</sequence>
<organism evidence="3 4">
    <name type="scientific">Actinacidiphila oryziradicis</name>
    <dbReference type="NCBI Taxonomy" id="2571141"/>
    <lineage>
        <taxon>Bacteria</taxon>
        <taxon>Bacillati</taxon>
        <taxon>Actinomycetota</taxon>
        <taxon>Actinomycetes</taxon>
        <taxon>Kitasatosporales</taxon>
        <taxon>Streptomycetaceae</taxon>
        <taxon>Actinacidiphila</taxon>
    </lineage>
</organism>
<comment type="caution">
    <text evidence="3">The sequence shown here is derived from an EMBL/GenBank/DDBJ whole genome shotgun (WGS) entry which is preliminary data.</text>
</comment>
<dbReference type="Proteomes" id="UP000305778">
    <property type="component" value="Unassembled WGS sequence"/>
</dbReference>
<dbReference type="PROSITE" id="PS51186">
    <property type="entry name" value="GNAT"/>
    <property type="match status" value="1"/>
</dbReference>
<dbReference type="InterPro" id="IPR000182">
    <property type="entry name" value="GNAT_dom"/>
</dbReference>
<reference evidence="3 4" key="1">
    <citation type="submission" date="2019-04" db="EMBL/GenBank/DDBJ databases">
        <title>Streptomyces oryziradicis sp. nov., a novel actinomycete isolated from rhizosphere soil of rice (Oryza sativa L.).</title>
        <authorList>
            <person name="Li C."/>
        </authorList>
    </citation>
    <scope>NUCLEOTIDE SEQUENCE [LARGE SCALE GENOMIC DNA]</scope>
    <source>
        <strain evidence="3 4">NEAU-C40</strain>
    </source>
</reference>
<accession>A0A4U0S709</accession>
<dbReference type="GO" id="GO:0008999">
    <property type="term" value="F:protein-N-terminal-alanine acetyltransferase activity"/>
    <property type="evidence" value="ECO:0007669"/>
    <property type="project" value="TreeGrafter"/>
</dbReference>
<dbReference type="InterPro" id="IPR051908">
    <property type="entry name" value="Ribosomal_N-acetyltransferase"/>
</dbReference>